<dbReference type="PANTHER" id="PTHR10492:SF92">
    <property type="entry name" value="ATP-DEPENDENT DNA HELICASE"/>
    <property type="match status" value="1"/>
</dbReference>
<evidence type="ECO:0000313" key="2">
    <source>
        <dbReference type="EMBL" id="CAA0815513.1"/>
    </source>
</evidence>
<organism evidence="2 3">
    <name type="scientific">Striga hermonthica</name>
    <name type="common">Purple witchweed</name>
    <name type="synonym">Buchnera hermonthica</name>
    <dbReference type="NCBI Taxonomy" id="68872"/>
    <lineage>
        <taxon>Eukaryota</taxon>
        <taxon>Viridiplantae</taxon>
        <taxon>Streptophyta</taxon>
        <taxon>Embryophyta</taxon>
        <taxon>Tracheophyta</taxon>
        <taxon>Spermatophyta</taxon>
        <taxon>Magnoliopsida</taxon>
        <taxon>eudicotyledons</taxon>
        <taxon>Gunneridae</taxon>
        <taxon>Pentapetalae</taxon>
        <taxon>asterids</taxon>
        <taxon>lamiids</taxon>
        <taxon>Lamiales</taxon>
        <taxon>Orobanchaceae</taxon>
        <taxon>Buchnereae</taxon>
        <taxon>Striga</taxon>
    </lineage>
</organism>
<dbReference type="InterPro" id="IPR025476">
    <property type="entry name" value="Helitron_helicase-like"/>
</dbReference>
<comment type="caution">
    <text evidence="2">The sequence shown here is derived from an EMBL/GenBank/DDBJ whole genome shotgun (WGS) entry which is preliminary data.</text>
</comment>
<name>A0A9N7R699_STRHE</name>
<dbReference type="Pfam" id="PF14214">
    <property type="entry name" value="Helitron_like_N"/>
    <property type="match status" value="1"/>
</dbReference>
<keyword evidence="3" id="KW-1185">Reference proteome</keyword>
<dbReference type="EMBL" id="CACSLK010012531">
    <property type="protein sequence ID" value="CAA0815513.1"/>
    <property type="molecule type" value="Genomic_DNA"/>
</dbReference>
<reference evidence="2" key="1">
    <citation type="submission" date="2019-12" db="EMBL/GenBank/DDBJ databases">
        <authorList>
            <person name="Scholes J."/>
        </authorList>
    </citation>
    <scope>NUCLEOTIDE SEQUENCE</scope>
</reference>
<dbReference type="Proteomes" id="UP001153555">
    <property type="component" value="Unassembled WGS sequence"/>
</dbReference>
<protein>
    <recommendedName>
        <fullName evidence="1">Helitron helicase-like domain-containing protein</fullName>
    </recommendedName>
</protein>
<feature type="domain" description="Helitron helicase-like" evidence="1">
    <location>
        <begin position="16"/>
        <end position="197"/>
    </location>
</feature>
<dbReference type="PANTHER" id="PTHR10492">
    <property type="match status" value="1"/>
</dbReference>
<accession>A0A9N7R699</accession>
<dbReference type="OrthoDB" id="1722302at2759"/>
<gene>
    <name evidence="2" type="ORF">SHERM_15532</name>
</gene>
<sequence length="658" mass="77486">NIGSTTGRNFVSMRDYYAYKLQIRENDESCLLNFGRLFQQYIVDMYVKIESQRLDFFRKQQAEIRQEFLQGIQDCLAAGETNASKIGQRVFLPASFIGGPRNMKKRYLDAMTLVQRFGKPDIFLTMTCNPNWPEIKDFLKENEESQNRPDLVARVFRAKFEELKKDILKINIFGEVVAYTYVIEFQKRGLPHAHMLIILANKNKLYKPEEFDKIVSAEIPDKRLNTHLYNMVKKHMMHGPCGDLNPNNSCMNAKNKCRFNYPKQFSEFTMQGNNSYPKYQRRDNNVKIKVRGCKLDNRWVVPYSPYLLAKFNCHINVEICSSIRAVKYIYKYICKGHDKIAFHVDTSNQNAQIDEIEQFRTARWVSPPEAAWRIYRFPISETKPAVINLPVHLENYQTISYRKRDRLDRIANNPRNHKTMLTEFFFMNRTDPFAKKLNLTYIEFPEYFVWLTDEKKWKIREGKDSIARIVTVHPNEGERYYLKLLLLHVRGPKSYKHIKSFNNIIAKSYHEAALARGLLQDDNTQELCLEEASLFKMPYEMRRLFANLLVYSCPNKPADLFTKFEEAMSEDFVRHSNLSKTDIKRKVLEQINGFLESMGKNIHTFNILPPDILINAEENNREITVEKNIVVAQEDLNAINTLNQEQKMAFTIIQQRVY</sequence>
<dbReference type="AlphaFoldDB" id="A0A9N7R699"/>
<proteinExistence type="predicted"/>
<feature type="non-terminal residue" evidence="2">
    <location>
        <position position="658"/>
    </location>
</feature>
<feature type="non-terminal residue" evidence="2">
    <location>
        <position position="1"/>
    </location>
</feature>
<evidence type="ECO:0000259" key="1">
    <source>
        <dbReference type="Pfam" id="PF14214"/>
    </source>
</evidence>
<evidence type="ECO:0000313" key="3">
    <source>
        <dbReference type="Proteomes" id="UP001153555"/>
    </source>
</evidence>